<evidence type="ECO:0000259" key="14">
    <source>
        <dbReference type="Pfam" id="PF12590"/>
    </source>
</evidence>
<feature type="compositionally biased region" description="Low complexity" evidence="12">
    <location>
        <begin position="1"/>
        <end position="11"/>
    </location>
</feature>
<evidence type="ECO:0000259" key="15">
    <source>
        <dbReference type="Pfam" id="PF20791"/>
    </source>
</evidence>
<evidence type="ECO:0000313" key="17">
    <source>
        <dbReference type="Proteomes" id="UP000324705"/>
    </source>
</evidence>
<dbReference type="Gramene" id="TRITD7Av1G200820.4">
    <property type="protein sequence ID" value="TRITD7Av1G200820.4"/>
    <property type="gene ID" value="TRITD7Av1G200820"/>
</dbReference>
<keyword evidence="17" id="KW-1185">Reference proteome</keyword>
<dbReference type="InterPro" id="IPR021113">
    <property type="entry name" value="Acyl-ACP-thioesterase_N"/>
</dbReference>
<evidence type="ECO:0000256" key="2">
    <source>
        <dbReference type="ARBA" id="ARBA00006500"/>
    </source>
</evidence>
<keyword evidence="5 11" id="KW-0934">Plastid</keyword>
<reference evidence="16 17" key="1">
    <citation type="submission" date="2017-09" db="EMBL/GenBank/DDBJ databases">
        <authorList>
            <consortium name="International Durum Wheat Genome Sequencing Consortium (IDWGSC)"/>
            <person name="Milanesi L."/>
        </authorList>
    </citation>
    <scope>NUCLEOTIDE SEQUENCE [LARGE SCALE GENOMIC DNA]</scope>
    <source>
        <strain evidence="17">cv. Svevo</strain>
    </source>
</reference>
<dbReference type="GO" id="GO:0000036">
    <property type="term" value="F:acyl carrier activity"/>
    <property type="evidence" value="ECO:0007669"/>
    <property type="project" value="TreeGrafter"/>
</dbReference>
<keyword evidence="10 11" id="KW-0275">Fatty acid biosynthesis</keyword>
<dbReference type="AlphaFoldDB" id="A0A9R0ZJA8"/>
<keyword evidence="6 11" id="KW-0378">Hydrolase</keyword>
<keyword evidence="9 11" id="KW-0443">Lipid metabolism</keyword>
<organism evidence="16 17">
    <name type="scientific">Triticum turgidum subsp. durum</name>
    <name type="common">Durum wheat</name>
    <name type="synonym">Triticum durum</name>
    <dbReference type="NCBI Taxonomy" id="4567"/>
    <lineage>
        <taxon>Eukaryota</taxon>
        <taxon>Viridiplantae</taxon>
        <taxon>Streptophyta</taxon>
        <taxon>Embryophyta</taxon>
        <taxon>Tracheophyta</taxon>
        <taxon>Spermatophyta</taxon>
        <taxon>Magnoliopsida</taxon>
        <taxon>Liliopsida</taxon>
        <taxon>Poales</taxon>
        <taxon>Poaceae</taxon>
        <taxon>BOP clade</taxon>
        <taxon>Pooideae</taxon>
        <taxon>Triticodae</taxon>
        <taxon>Triticeae</taxon>
        <taxon>Triticinae</taxon>
        <taxon>Triticum</taxon>
    </lineage>
</organism>
<dbReference type="Pfam" id="PF12590">
    <property type="entry name" value="Acyl-thio_N"/>
    <property type="match status" value="1"/>
</dbReference>
<comment type="similarity">
    <text evidence="2 11">Belongs to the acyl-ACP thioesterase family.</text>
</comment>
<evidence type="ECO:0000259" key="13">
    <source>
        <dbReference type="Pfam" id="PF01643"/>
    </source>
</evidence>
<dbReference type="EMBL" id="LT934123">
    <property type="protein sequence ID" value="VAI77855.1"/>
    <property type="molecule type" value="Genomic_DNA"/>
</dbReference>
<dbReference type="GO" id="GO:0016297">
    <property type="term" value="F:fatty acyl-[ACP] hydrolase activity"/>
    <property type="evidence" value="ECO:0007669"/>
    <property type="project" value="InterPro"/>
</dbReference>
<evidence type="ECO:0000256" key="7">
    <source>
        <dbReference type="ARBA" id="ARBA00022832"/>
    </source>
</evidence>
<keyword evidence="4 11" id="KW-0150">Chloroplast</keyword>
<feature type="domain" description="Acyl-ACP-thioesterase N-terminal" evidence="14">
    <location>
        <begin position="1"/>
        <end position="127"/>
    </location>
</feature>
<dbReference type="CDD" id="cd00586">
    <property type="entry name" value="4HBT"/>
    <property type="match status" value="1"/>
</dbReference>
<comment type="function">
    <text evidence="11">Plays an essential role in chain termination during de novo fatty acid synthesis.</text>
</comment>
<feature type="compositionally biased region" description="Pro residues" evidence="12">
    <location>
        <begin position="12"/>
        <end position="22"/>
    </location>
</feature>
<dbReference type="SUPFAM" id="SSF54637">
    <property type="entry name" value="Thioesterase/thiol ester dehydrase-isomerase"/>
    <property type="match status" value="2"/>
</dbReference>
<dbReference type="InterPro" id="IPR029069">
    <property type="entry name" value="HotDog_dom_sf"/>
</dbReference>
<proteinExistence type="inferred from homology"/>
<dbReference type="InterPro" id="IPR049427">
    <property type="entry name" value="Acyl-ACP_TE_C"/>
</dbReference>
<keyword evidence="7 11" id="KW-0276">Fatty acid metabolism</keyword>
<feature type="domain" description="Acyl-ACP thioesterase N-terminal hotdog" evidence="13">
    <location>
        <begin position="139"/>
        <end position="273"/>
    </location>
</feature>
<accession>A0A9R0ZJA8</accession>
<dbReference type="PANTHER" id="PTHR31727">
    <property type="entry name" value="OLEOYL-ACYL CARRIER PROTEIN THIOESTERASE 1, CHLOROPLASTIC"/>
    <property type="match status" value="1"/>
</dbReference>
<comment type="subcellular location">
    <subcellularLocation>
        <location evidence="1 11">Plastid</location>
        <location evidence="1 11">Chloroplast</location>
    </subcellularLocation>
</comment>
<evidence type="ECO:0000256" key="3">
    <source>
        <dbReference type="ARBA" id="ARBA00022516"/>
    </source>
</evidence>
<dbReference type="Pfam" id="PF20791">
    <property type="entry name" value="Acyl-ACP_TE_C"/>
    <property type="match status" value="1"/>
</dbReference>
<dbReference type="Proteomes" id="UP000324705">
    <property type="component" value="Chromosome 7A"/>
</dbReference>
<gene>
    <name evidence="16" type="ORF">TRITD_7Av1G200820</name>
</gene>
<dbReference type="GO" id="GO:0009507">
    <property type="term" value="C:chloroplast"/>
    <property type="evidence" value="ECO:0007669"/>
    <property type="project" value="UniProtKB-SubCell"/>
</dbReference>
<evidence type="ECO:0000256" key="8">
    <source>
        <dbReference type="ARBA" id="ARBA00022946"/>
    </source>
</evidence>
<dbReference type="Pfam" id="PF01643">
    <property type="entry name" value="Acyl-ACP_TE"/>
    <property type="match status" value="1"/>
</dbReference>
<evidence type="ECO:0000256" key="9">
    <source>
        <dbReference type="ARBA" id="ARBA00023098"/>
    </source>
</evidence>
<dbReference type="EC" id="3.1.2.-" evidence="11"/>
<evidence type="ECO:0000256" key="11">
    <source>
        <dbReference type="RuleBase" id="RU363096"/>
    </source>
</evidence>
<evidence type="ECO:0000256" key="10">
    <source>
        <dbReference type="ARBA" id="ARBA00023160"/>
    </source>
</evidence>
<dbReference type="Gene3D" id="3.10.129.10">
    <property type="entry name" value="Hotdog Thioesterase"/>
    <property type="match status" value="1"/>
</dbReference>
<evidence type="ECO:0000256" key="1">
    <source>
        <dbReference type="ARBA" id="ARBA00004229"/>
    </source>
</evidence>
<evidence type="ECO:0000256" key="6">
    <source>
        <dbReference type="ARBA" id="ARBA00022801"/>
    </source>
</evidence>
<evidence type="ECO:0000256" key="12">
    <source>
        <dbReference type="SAM" id="MobiDB-lite"/>
    </source>
</evidence>
<evidence type="ECO:0000256" key="5">
    <source>
        <dbReference type="ARBA" id="ARBA00022640"/>
    </source>
</evidence>
<name>A0A9R0ZJA8_TRITD</name>
<protein>
    <recommendedName>
        <fullName evidence="11">Acyl-[acyl-carrier-protein] hydrolase</fullName>
        <ecNumber evidence="11">3.1.2.-</ecNumber>
    </recommendedName>
</protein>
<evidence type="ECO:0000313" key="16">
    <source>
        <dbReference type="EMBL" id="VAI77855.1"/>
    </source>
</evidence>
<evidence type="ECO:0000256" key="4">
    <source>
        <dbReference type="ARBA" id="ARBA00022528"/>
    </source>
</evidence>
<feature type="domain" description="Acyl-ACP thioesterase-like C-terminal" evidence="15">
    <location>
        <begin position="339"/>
        <end position="367"/>
    </location>
</feature>
<keyword evidence="8" id="KW-0809">Transit peptide</keyword>
<keyword evidence="3 11" id="KW-0444">Lipid biosynthesis</keyword>
<dbReference type="InterPro" id="IPR002864">
    <property type="entry name" value="Acyl-ACP_thioesterase_NHD"/>
</dbReference>
<sequence length="389" mass="43471">MAGSIAAAAFFPGPPGPPPPPKSALGERPDSLDVRGIAARQASSSSAVRAARTRAHAAVPKVNGGGKSALADAEHDAMPSAAQPRTFYNQLPDWSMLLAAITTIFLAAEKQWTLLDWKPKRPDMLVDTLGFGTIVHDGVMFRQNFSIRSYEIGADRTASIETLMNHLQETALNHVKVVGLLGDGFGSTPEMSKRNLFWVVSQMQAIVERYPCWGDTVEVNTWVGHHGKNGMRRDWHIRDSVTGLTVLKATSKWVMMNKVTRRLARIPDEVRTEIEPFFSEYAAIDDQDNRKFPILPEHDRATSAKYVRTGLTVSFPHTHTRIQIYSIFLRCLLIITYMMQPRWADLDINQHVNNVKYIGWILEVKDKVSLSCASLFITETHTFASLFVL</sequence>
<feature type="region of interest" description="Disordered" evidence="12">
    <location>
        <begin position="1"/>
        <end position="69"/>
    </location>
</feature>
<feature type="compositionally biased region" description="Low complexity" evidence="12">
    <location>
        <begin position="38"/>
        <end position="50"/>
    </location>
</feature>
<dbReference type="InterPro" id="IPR045023">
    <property type="entry name" value="FATA/B"/>
</dbReference>
<dbReference type="PANTHER" id="PTHR31727:SF3">
    <property type="entry name" value="ACYL-[ACYL-CARRIER-PROTEIN] HYDROLASE"/>
    <property type="match status" value="1"/>
</dbReference>